<protein>
    <recommendedName>
        <fullName evidence="1">Nose resistant-to-fluoxetine protein N-terminal domain-containing protein</fullName>
    </recommendedName>
</protein>
<name>E2BTJ8_HARSA</name>
<feature type="non-terminal residue" evidence="2">
    <location>
        <position position="52"/>
    </location>
</feature>
<dbReference type="InterPro" id="IPR006621">
    <property type="entry name" value="Nose-resist-to-fluoxetine_N"/>
</dbReference>
<dbReference type="Pfam" id="PF20146">
    <property type="entry name" value="NRF"/>
    <property type="match status" value="1"/>
</dbReference>
<reference evidence="2 3" key="1">
    <citation type="journal article" date="2010" name="Science">
        <title>Genomic comparison of the ants Camponotus floridanus and Harpegnathos saltator.</title>
        <authorList>
            <person name="Bonasio R."/>
            <person name="Zhang G."/>
            <person name="Ye C."/>
            <person name="Mutti N.S."/>
            <person name="Fang X."/>
            <person name="Qin N."/>
            <person name="Donahue G."/>
            <person name="Yang P."/>
            <person name="Li Q."/>
            <person name="Li C."/>
            <person name="Zhang P."/>
            <person name="Huang Z."/>
            <person name="Berger S.L."/>
            <person name="Reinberg D."/>
            <person name="Wang J."/>
            <person name="Liebig J."/>
        </authorList>
    </citation>
    <scope>NUCLEOTIDE SEQUENCE [LARGE SCALE GENOMIC DNA]</scope>
    <source>
        <strain evidence="2 3">R22 G/1</strain>
    </source>
</reference>
<dbReference type="InParanoid" id="E2BTJ8"/>
<dbReference type="AlphaFoldDB" id="E2BTJ8"/>
<gene>
    <name evidence="2" type="ORF">EAI_12190</name>
</gene>
<keyword evidence="3" id="KW-1185">Reference proteome</keyword>
<organism evidence="3">
    <name type="scientific">Harpegnathos saltator</name>
    <name type="common">Jerdon's jumping ant</name>
    <dbReference type="NCBI Taxonomy" id="610380"/>
    <lineage>
        <taxon>Eukaryota</taxon>
        <taxon>Metazoa</taxon>
        <taxon>Ecdysozoa</taxon>
        <taxon>Arthropoda</taxon>
        <taxon>Hexapoda</taxon>
        <taxon>Insecta</taxon>
        <taxon>Pterygota</taxon>
        <taxon>Neoptera</taxon>
        <taxon>Endopterygota</taxon>
        <taxon>Hymenoptera</taxon>
        <taxon>Apocrita</taxon>
        <taxon>Aculeata</taxon>
        <taxon>Formicoidea</taxon>
        <taxon>Formicidae</taxon>
        <taxon>Ponerinae</taxon>
        <taxon>Ponerini</taxon>
        <taxon>Harpegnathos</taxon>
    </lineage>
</organism>
<evidence type="ECO:0000313" key="3">
    <source>
        <dbReference type="Proteomes" id="UP000008237"/>
    </source>
</evidence>
<feature type="domain" description="Nose resistant-to-fluoxetine protein N-terminal" evidence="1">
    <location>
        <begin position="1"/>
        <end position="48"/>
    </location>
</feature>
<dbReference type="Proteomes" id="UP000008237">
    <property type="component" value="Unassembled WGS sequence"/>
</dbReference>
<dbReference type="EMBL" id="GL450412">
    <property type="protein sequence ID" value="EFN80982.1"/>
    <property type="molecule type" value="Genomic_DNA"/>
</dbReference>
<accession>E2BTJ8</accession>
<evidence type="ECO:0000259" key="1">
    <source>
        <dbReference type="Pfam" id="PF20146"/>
    </source>
</evidence>
<evidence type="ECO:0000313" key="2">
    <source>
        <dbReference type="EMBL" id="EFN80982.1"/>
    </source>
</evidence>
<sequence>VFDSSTKYPEGVFYGHTRHLGNFDECYNLQVHIVEESDNAHEINGKYCLVNI</sequence>
<feature type="non-terminal residue" evidence="2">
    <location>
        <position position="1"/>
    </location>
</feature>
<proteinExistence type="predicted"/>
<dbReference type="OrthoDB" id="10006435at2759"/>